<organism evidence="2">
    <name type="scientific">Oryza glaberrima</name>
    <name type="common">African rice</name>
    <dbReference type="NCBI Taxonomy" id="4538"/>
    <lineage>
        <taxon>Eukaryota</taxon>
        <taxon>Viridiplantae</taxon>
        <taxon>Streptophyta</taxon>
        <taxon>Embryophyta</taxon>
        <taxon>Tracheophyta</taxon>
        <taxon>Spermatophyta</taxon>
        <taxon>Magnoliopsida</taxon>
        <taxon>Liliopsida</taxon>
        <taxon>Poales</taxon>
        <taxon>Poaceae</taxon>
        <taxon>BOP clade</taxon>
        <taxon>Oryzoideae</taxon>
        <taxon>Oryzeae</taxon>
        <taxon>Oryzinae</taxon>
        <taxon>Oryza</taxon>
    </lineage>
</organism>
<sequence>MEERNAWDHIFTWKLRSYLRHEFFSTKRQGIILQRSHPSSKAIQKRTQAFLSDDGSGGGLSLESPYGRWEVT</sequence>
<name>A0A679BA52_ORYGL</name>
<proteinExistence type="predicted"/>
<protein>
    <submittedName>
        <fullName evidence="2">Uncharacterized protein</fullName>
    </submittedName>
</protein>
<evidence type="ECO:0000313" key="2">
    <source>
        <dbReference type="EMBL" id="BBF89587.1"/>
    </source>
</evidence>
<evidence type="ECO:0000256" key="1">
    <source>
        <dbReference type="SAM" id="MobiDB-lite"/>
    </source>
</evidence>
<feature type="region of interest" description="Disordered" evidence="1">
    <location>
        <begin position="52"/>
        <end position="72"/>
    </location>
</feature>
<dbReference type="EMBL" id="AP018864">
    <property type="protein sequence ID" value="BBF89587.1"/>
    <property type="molecule type" value="Genomic_DNA"/>
</dbReference>
<accession>A0A679BA52</accession>
<reference evidence="2" key="1">
    <citation type="submission" date="2018-08" db="EMBL/GenBank/DDBJ databases">
        <title>Oryza glaberrima genomic DNA, chromosome 11, BAC clone:Ogla0032O08.</title>
        <authorList>
            <person name="Wu J."/>
            <person name="Kanamori H."/>
        </authorList>
    </citation>
    <scope>NUCLEOTIDE SEQUENCE</scope>
    <source>
        <strain evidence="2">IRGC104038</strain>
    </source>
</reference>
<gene>
    <name evidence="2" type="primary">Ogla0032O08.8</name>
</gene>
<dbReference type="AlphaFoldDB" id="A0A679BA52"/>